<evidence type="ECO:0000313" key="1">
    <source>
        <dbReference type="EMBL" id="KKL21528.1"/>
    </source>
</evidence>
<dbReference type="EMBL" id="LAZR01037698">
    <property type="protein sequence ID" value="KKL21528.1"/>
    <property type="molecule type" value="Genomic_DNA"/>
</dbReference>
<comment type="caution">
    <text evidence="1">The sequence shown here is derived from an EMBL/GenBank/DDBJ whole genome shotgun (WGS) entry which is preliminary data.</text>
</comment>
<proteinExistence type="predicted"/>
<organism evidence="1">
    <name type="scientific">marine sediment metagenome</name>
    <dbReference type="NCBI Taxonomy" id="412755"/>
    <lineage>
        <taxon>unclassified sequences</taxon>
        <taxon>metagenomes</taxon>
        <taxon>ecological metagenomes</taxon>
    </lineage>
</organism>
<name>A0A0F9EBV0_9ZZZZ</name>
<protein>
    <submittedName>
        <fullName evidence="1">Uncharacterized protein</fullName>
    </submittedName>
</protein>
<sequence length="169" mass="19104">MPREYHPEICYCNDDKFAGKRIKFRVPYTMPGELIVPSPGVNIPFPDATFLQNVELPFEIHSVMLTASQSVLGGANFIPIAEPAPGIDEFWRVRISDTSKNQDITKNAQLAATLKNTNRNVWDWKIPFTIIREEGFQVAIDNLLAANFLRAEISFIGYHLVLTPPSETR</sequence>
<reference evidence="1" key="1">
    <citation type="journal article" date="2015" name="Nature">
        <title>Complex archaea that bridge the gap between prokaryotes and eukaryotes.</title>
        <authorList>
            <person name="Spang A."/>
            <person name="Saw J.H."/>
            <person name="Jorgensen S.L."/>
            <person name="Zaremba-Niedzwiedzka K."/>
            <person name="Martijn J."/>
            <person name="Lind A.E."/>
            <person name="van Eijk R."/>
            <person name="Schleper C."/>
            <person name="Guy L."/>
            <person name="Ettema T.J."/>
        </authorList>
    </citation>
    <scope>NUCLEOTIDE SEQUENCE</scope>
</reference>
<gene>
    <name evidence="1" type="ORF">LCGC14_2444570</name>
</gene>
<dbReference type="AlphaFoldDB" id="A0A0F9EBV0"/>
<accession>A0A0F9EBV0</accession>